<keyword evidence="2" id="KW-1185">Reference proteome</keyword>
<dbReference type="STRING" id="1423783.FC50_GL001689"/>
<sequence length="120" mass="13724">MLVKYKRDYQKIAMGFLSFEPDLKVLSNLQSELKLFAEDAGHQLYLYKDADNDFSGVVGIEDGDGYVLVRHLQLAPALRNQETINTVLDELASIVGARRIMGSLETTPLIMRWEEHRREP</sequence>
<gene>
    <name evidence="1" type="ORF">FC50_GL001689</name>
</gene>
<proteinExistence type="predicted"/>
<reference evidence="1 2" key="1">
    <citation type="journal article" date="2015" name="Genome Announc.">
        <title>Expanding the biotechnology potential of lactobacilli through comparative genomics of 213 strains and associated genera.</title>
        <authorList>
            <person name="Sun Z."/>
            <person name="Harris H.M."/>
            <person name="McCann A."/>
            <person name="Guo C."/>
            <person name="Argimon S."/>
            <person name="Zhang W."/>
            <person name="Yang X."/>
            <person name="Jeffery I.B."/>
            <person name="Cooney J.C."/>
            <person name="Kagawa T.F."/>
            <person name="Liu W."/>
            <person name="Song Y."/>
            <person name="Salvetti E."/>
            <person name="Wrobel A."/>
            <person name="Rasinkangas P."/>
            <person name="Parkhill J."/>
            <person name="Rea M.C."/>
            <person name="O'Sullivan O."/>
            <person name="Ritari J."/>
            <person name="Douillard F.P."/>
            <person name="Paul Ross R."/>
            <person name="Yang R."/>
            <person name="Briner A.E."/>
            <person name="Felis G.E."/>
            <person name="de Vos W.M."/>
            <person name="Barrangou R."/>
            <person name="Klaenhammer T.R."/>
            <person name="Caufield P.W."/>
            <person name="Cui Y."/>
            <person name="Zhang H."/>
            <person name="O'Toole P.W."/>
        </authorList>
    </citation>
    <scope>NUCLEOTIDE SEQUENCE [LARGE SCALE GENOMIC DNA]</scope>
    <source>
        <strain evidence="1 2">DSM 15945</strain>
    </source>
</reference>
<dbReference type="EMBL" id="AZFJ01000052">
    <property type="protein sequence ID" value="KRL85523.1"/>
    <property type="molecule type" value="Genomic_DNA"/>
</dbReference>
<dbReference type="Proteomes" id="UP000051922">
    <property type="component" value="Unassembled WGS sequence"/>
</dbReference>
<organism evidence="1 2">
    <name type="scientific">Lacticaseibacillus pantheris DSM 15945 = JCM 12539 = NBRC 106106</name>
    <dbReference type="NCBI Taxonomy" id="1423783"/>
    <lineage>
        <taxon>Bacteria</taxon>
        <taxon>Bacillati</taxon>
        <taxon>Bacillota</taxon>
        <taxon>Bacilli</taxon>
        <taxon>Lactobacillales</taxon>
        <taxon>Lactobacillaceae</taxon>
        <taxon>Lacticaseibacillus</taxon>
    </lineage>
</organism>
<accession>A0A0R1U2N9</accession>
<dbReference type="RefSeq" id="WP_056956958.1">
    <property type="nucleotide sequence ID" value="NZ_AZFJ01000052.1"/>
</dbReference>
<evidence type="ECO:0000313" key="1">
    <source>
        <dbReference type="EMBL" id="KRL85523.1"/>
    </source>
</evidence>
<comment type="caution">
    <text evidence="1">The sequence shown here is derived from an EMBL/GenBank/DDBJ whole genome shotgun (WGS) entry which is preliminary data.</text>
</comment>
<dbReference type="PATRIC" id="fig|1423783.4.peg.1732"/>
<evidence type="ECO:0000313" key="2">
    <source>
        <dbReference type="Proteomes" id="UP000051922"/>
    </source>
</evidence>
<name>A0A0R1U2N9_9LACO</name>
<protein>
    <recommendedName>
        <fullName evidence="3">Reductase</fullName>
    </recommendedName>
</protein>
<dbReference type="OrthoDB" id="2189687at2"/>
<evidence type="ECO:0008006" key="3">
    <source>
        <dbReference type="Google" id="ProtNLM"/>
    </source>
</evidence>
<dbReference type="AlphaFoldDB" id="A0A0R1U2N9"/>